<accession>A0AAD9V8V7</accession>
<feature type="region of interest" description="Disordered" evidence="1">
    <location>
        <begin position="1"/>
        <end position="61"/>
    </location>
</feature>
<proteinExistence type="predicted"/>
<reference evidence="3" key="2">
    <citation type="journal article" date="2023" name="Science">
        <title>Genomic signatures of disease resistance in endangered staghorn corals.</title>
        <authorList>
            <person name="Vollmer S.V."/>
            <person name="Selwyn J.D."/>
            <person name="Despard B.A."/>
            <person name="Roesel C.L."/>
        </authorList>
    </citation>
    <scope>NUCLEOTIDE SEQUENCE</scope>
    <source>
        <strain evidence="3">K2</strain>
    </source>
</reference>
<name>A0AAD9V8V7_ACRCE</name>
<dbReference type="Pfam" id="PF18701">
    <property type="entry name" value="DUF5641"/>
    <property type="match status" value="1"/>
</dbReference>
<evidence type="ECO:0000313" key="4">
    <source>
        <dbReference type="Proteomes" id="UP001249851"/>
    </source>
</evidence>
<dbReference type="AlphaFoldDB" id="A0AAD9V8V7"/>
<organism evidence="3 4">
    <name type="scientific">Acropora cervicornis</name>
    <name type="common">Staghorn coral</name>
    <dbReference type="NCBI Taxonomy" id="6130"/>
    <lineage>
        <taxon>Eukaryota</taxon>
        <taxon>Metazoa</taxon>
        <taxon>Cnidaria</taxon>
        <taxon>Anthozoa</taxon>
        <taxon>Hexacorallia</taxon>
        <taxon>Scleractinia</taxon>
        <taxon>Astrocoeniina</taxon>
        <taxon>Acroporidae</taxon>
        <taxon>Acropora</taxon>
    </lineage>
</organism>
<sequence length="172" mass="19495">MESGKNRQFPSSEKRPVGIQSSMQSMGALHKDSEQGLKRTGQVNCKRHTLDKGLRPRPRPQTLTPNHFFLFRYSQSFPPGIFTRGTGGGRFNTYRIGVKEYLPALKERKKSFRPHQNFPIGVIVLLTDEKSPRGLWPLSRITGVKTNHQDRLVQSVTLKTKSSTLKPPADKI</sequence>
<reference evidence="3" key="1">
    <citation type="journal article" date="2023" name="G3 (Bethesda)">
        <title>Whole genome assembly and annotation of the endangered Caribbean coral Acropora cervicornis.</title>
        <authorList>
            <person name="Selwyn J.D."/>
            <person name="Vollmer S.V."/>
        </authorList>
    </citation>
    <scope>NUCLEOTIDE SEQUENCE</scope>
    <source>
        <strain evidence="3">K2</strain>
    </source>
</reference>
<keyword evidence="4" id="KW-1185">Reference proteome</keyword>
<dbReference type="InterPro" id="IPR040676">
    <property type="entry name" value="DUF5641"/>
</dbReference>
<feature type="domain" description="DUF5641" evidence="2">
    <location>
        <begin position="99"/>
        <end position="172"/>
    </location>
</feature>
<protein>
    <recommendedName>
        <fullName evidence="2">DUF5641 domain-containing protein</fullName>
    </recommendedName>
</protein>
<comment type="caution">
    <text evidence="3">The sequence shown here is derived from an EMBL/GenBank/DDBJ whole genome shotgun (WGS) entry which is preliminary data.</text>
</comment>
<gene>
    <name evidence="3" type="ORF">P5673_010734</name>
</gene>
<dbReference type="EMBL" id="JARQWQ010000019">
    <property type="protein sequence ID" value="KAK2565606.1"/>
    <property type="molecule type" value="Genomic_DNA"/>
</dbReference>
<evidence type="ECO:0000313" key="3">
    <source>
        <dbReference type="EMBL" id="KAK2565606.1"/>
    </source>
</evidence>
<dbReference type="Proteomes" id="UP001249851">
    <property type="component" value="Unassembled WGS sequence"/>
</dbReference>
<feature type="compositionally biased region" description="Polar residues" evidence="1">
    <location>
        <begin position="1"/>
        <end position="11"/>
    </location>
</feature>
<evidence type="ECO:0000256" key="1">
    <source>
        <dbReference type="SAM" id="MobiDB-lite"/>
    </source>
</evidence>
<dbReference type="PANTHER" id="PTHR47331">
    <property type="entry name" value="PHD-TYPE DOMAIN-CONTAINING PROTEIN"/>
    <property type="match status" value="1"/>
</dbReference>
<evidence type="ECO:0000259" key="2">
    <source>
        <dbReference type="Pfam" id="PF18701"/>
    </source>
</evidence>
<feature type="non-terminal residue" evidence="3">
    <location>
        <position position="1"/>
    </location>
</feature>